<dbReference type="InterPro" id="IPR032942">
    <property type="entry name" value="BPI/LBP/Plunc"/>
</dbReference>
<accession>A0A915DTF3</accession>
<dbReference type="GO" id="GO:0008289">
    <property type="term" value="F:lipid binding"/>
    <property type="evidence" value="ECO:0007669"/>
    <property type="project" value="InterPro"/>
</dbReference>
<dbReference type="AlphaFoldDB" id="A0A915DTF3"/>
<organism evidence="2 3">
    <name type="scientific">Ditylenchus dipsaci</name>
    <dbReference type="NCBI Taxonomy" id="166011"/>
    <lineage>
        <taxon>Eukaryota</taxon>
        <taxon>Metazoa</taxon>
        <taxon>Ecdysozoa</taxon>
        <taxon>Nematoda</taxon>
        <taxon>Chromadorea</taxon>
        <taxon>Rhabditida</taxon>
        <taxon>Tylenchina</taxon>
        <taxon>Tylenchomorpha</taxon>
        <taxon>Sphaerularioidea</taxon>
        <taxon>Anguinidae</taxon>
        <taxon>Anguininae</taxon>
        <taxon>Ditylenchus</taxon>
    </lineage>
</organism>
<sequence>MSAALFDHYFINYGLIGPIVYSSEGAVEMRHRGNVFGRTRLNDFRLPFRSSPLMLQEATTEPKNMVTFQFSNYTLSSLLFWMDQYRKFDFEISKQSVNDSSIAGYLRTECGPKDICAGTLFPALAQSFSNGLVNIKTHTVTYPHVRLEQGKAYVILDSRIDAFVSQPDRNRRFLTASMLAELTLTKPTFKDYTFKAQLVIDSFKISDVVSLVEGIDAGSIEFLINALNELIIAEDILKKLKDGIKLPILLDFDQSHSEVHFEKDRMWIGADYCFDEQCKRAAANSTNEKGGKLGQSQDMDVNYYDAAG</sequence>
<dbReference type="PANTHER" id="PTHR10504:SF133">
    <property type="entry name" value="LIPID-BINDING SERUM GLYCOPROTEIN C-TERMINAL DOMAIN-CONTAINING PROTEIN"/>
    <property type="match status" value="1"/>
</dbReference>
<feature type="domain" description="Lipid-binding serum glycoprotein C-terminal" evidence="1">
    <location>
        <begin position="60"/>
        <end position="270"/>
    </location>
</feature>
<evidence type="ECO:0000313" key="3">
    <source>
        <dbReference type="WBParaSite" id="jg22981"/>
    </source>
</evidence>
<dbReference type="WBParaSite" id="jg22981">
    <property type="protein sequence ID" value="jg22981"/>
    <property type="gene ID" value="jg22981"/>
</dbReference>
<name>A0A915DTF3_9BILA</name>
<dbReference type="Pfam" id="PF02886">
    <property type="entry name" value="LBP_BPI_CETP_C"/>
    <property type="match status" value="1"/>
</dbReference>
<evidence type="ECO:0000259" key="1">
    <source>
        <dbReference type="SMART" id="SM00329"/>
    </source>
</evidence>
<dbReference type="SMART" id="SM00329">
    <property type="entry name" value="BPI2"/>
    <property type="match status" value="1"/>
</dbReference>
<dbReference type="InterPro" id="IPR017943">
    <property type="entry name" value="Bactericidal_perm-incr_a/b_dom"/>
</dbReference>
<protein>
    <submittedName>
        <fullName evidence="3">Lipid-binding serum glycoprotein C-terminal domain-containing protein</fullName>
    </submittedName>
</protein>
<dbReference type="Proteomes" id="UP000887574">
    <property type="component" value="Unplaced"/>
</dbReference>
<dbReference type="InterPro" id="IPR001124">
    <property type="entry name" value="Lipid-bd_serum_glycop_C"/>
</dbReference>
<evidence type="ECO:0000313" key="2">
    <source>
        <dbReference type="Proteomes" id="UP000887574"/>
    </source>
</evidence>
<reference evidence="3" key="1">
    <citation type="submission" date="2022-11" db="UniProtKB">
        <authorList>
            <consortium name="WormBaseParasite"/>
        </authorList>
    </citation>
    <scope>IDENTIFICATION</scope>
</reference>
<dbReference type="PANTHER" id="PTHR10504">
    <property type="entry name" value="BACTERICIDAL PERMEABILITY-INCREASING BPI PROTEIN-RELATED"/>
    <property type="match status" value="1"/>
</dbReference>
<proteinExistence type="predicted"/>
<keyword evidence="2" id="KW-1185">Reference proteome</keyword>
<dbReference type="Gene3D" id="3.15.20.10">
    <property type="entry name" value="Bactericidal permeability-increasing protein, domain 2"/>
    <property type="match status" value="1"/>
</dbReference>
<dbReference type="SUPFAM" id="SSF55394">
    <property type="entry name" value="Bactericidal permeability-increasing protein, BPI"/>
    <property type="match status" value="1"/>
</dbReference>
<dbReference type="GO" id="GO:0005615">
    <property type="term" value="C:extracellular space"/>
    <property type="evidence" value="ECO:0007669"/>
    <property type="project" value="TreeGrafter"/>
</dbReference>